<evidence type="ECO:0000256" key="2">
    <source>
        <dbReference type="SAM" id="Phobius"/>
    </source>
</evidence>
<gene>
    <name evidence="3" type="ORF">GCM10017653_13520</name>
</gene>
<feature type="transmembrane region" description="Helical" evidence="2">
    <location>
        <begin position="61"/>
        <end position="81"/>
    </location>
</feature>
<proteinExistence type="predicted"/>
<keyword evidence="2" id="KW-0472">Membrane</keyword>
<evidence type="ECO:0000313" key="3">
    <source>
        <dbReference type="EMBL" id="GLK83283.1"/>
    </source>
</evidence>
<evidence type="ECO:0000256" key="1">
    <source>
        <dbReference type="SAM" id="MobiDB-lite"/>
    </source>
</evidence>
<feature type="transmembrane region" description="Helical" evidence="2">
    <location>
        <begin position="178"/>
        <end position="196"/>
    </location>
</feature>
<keyword evidence="4" id="KW-1185">Reference proteome</keyword>
<reference evidence="3" key="1">
    <citation type="journal article" date="2014" name="Int. J. Syst. Evol. Microbiol.">
        <title>Complete genome sequence of Corynebacterium casei LMG S-19264T (=DSM 44701T), isolated from a smear-ripened cheese.</title>
        <authorList>
            <consortium name="US DOE Joint Genome Institute (JGI-PGF)"/>
            <person name="Walter F."/>
            <person name="Albersmeier A."/>
            <person name="Kalinowski J."/>
            <person name="Ruckert C."/>
        </authorList>
    </citation>
    <scope>NUCLEOTIDE SEQUENCE</scope>
    <source>
        <strain evidence="3">VKM B-2789</strain>
    </source>
</reference>
<dbReference type="AlphaFoldDB" id="A0A9W6JVF0"/>
<feature type="transmembrane region" description="Helical" evidence="2">
    <location>
        <begin position="138"/>
        <end position="158"/>
    </location>
</feature>
<accession>A0A9W6JVF0</accession>
<reference evidence="3" key="2">
    <citation type="submission" date="2023-01" db="EMBL/GenBank/DDBJ databases">
        <authorList>
            <person name="Sun Q."/>
            <person name="Evtushenko L."/>
        </authorList>
    </citation>
    <scope>NUCLEOTIDE SEQUENCE</scope>
    <source>
        <strain evidence="3">VKM B-2789</strain>
    </source>
</reference>
<feature type="transmembrane region" description="Helical" evidence="2">
    <location>
        <begin position="245"/>
        <end position="264"/>
    </location>
</feature>
<keyword evidence="2" id="KW-0812">Transmembrane</keyword>
<organism evidence="3 4">
    <name type="scientific">Ancylobacter defluvii</name>
    <dbReference type="NCBI Taxonomy" id="1282440"/>
    <lineage>
        <taxon>Bacteria</taxon>
        <taxon>Pseudomonadati</taxon>
        <taxon>Pseudomonadota</taxon>
        <taxon>Alphaproteobacteria</taxon>
        <taxon>Hyphomicrobiales</taxon>
        <taxon>Xanthobacteraceae</taxon>
        <taxon>Ancylobacter</taxon>
    </lineage>
</organism>
<dbReference type="PANTHER" id="PTHR39087:SF2">
    <property type="entry name" value="UPF0104 MEMBRANE PROTEIN MJ1595"/>
    <property type="match status" value="1"/>
</dbReference>
<protein>
    <submittedName>
        <fullName evidence="3">Membrane protein</fullName>
    </submittedName>
</protein>
<sequence>MSSKLNTTARFFRERVGWHGVGVVASLVIIGIAAVVLYEMLRNIRPGEVFDALTDTAPWRVALAALFVACAYFTLTFYDWFALRTIGKAHVPYRTAALASFTSYSIGHNIGFSAFTGGTVRYRIYSAHGLGAVDVAKLCFITGLTFWLGNMAILGLGVSVEPWAASAVDKLPAWINRFIGLGLLAALAAYVVWVGLKPRRIGIGKGHWQVTLPGWKLTLLQIGIGIVDLSFCALAMYVLMPQTPFIDPIALGVVFISATLLGFASHAPGGLGVFDAAMLVALPQFETEPLLGALLLLRLLYYVTPFAIALVTMGVRELLVSRRRRFAPPASLDAALAAAAVPALIEDVQPQLRDAPQLAAASADGEAEAPRRAVG</sequence>
<keyword evidence="2" id="KW-1133">Transmembrane helix</keyword>
<dbReference type="RefSeq" id="WP_213366773.1">
    <property type="nucleotide sequence ID" value="NZ_BSFM01000006.1"/>
</dbReference>
<feature type="region of interest" description="Disordered" evidence="1">
    <location>
        <begin position="356"/>
        <end position="375"/>
    </location>
</feature>
<feature type="transmembrane region" description="Helical" evidence="2">
    <location>
        <begin position="291"/>
        <end position="315"/>
    </location>
</feature>
<dbReference type="EMBL" id="BSFM01000006">
    <property type="protein sequence ID" value="GLK83283.1"/>
    <property type="molecule type" value="Genomic_DNA"/>
</dbReference>
<feature type="transmembrane region" description="Helical" evidence="2">
    <location>
        <begin position="21"/>
        <end position="41"/>
    </location>
</feature>
<dbReference type="PANTHER" id="PTHR39087">
    <property type="entry name" value="UPF0104 MEMBRANE PROTEIN MJ1595"/>
    <property type="match status" value="1"/>
</dbReference>
<name>A0A9W6JVF0_9HYPH</name>
<comment type="caution">
    <text evidence="3">The sequence shown here is derived from an EMBL/GenBank/DDBJ whole genome shotgun (WGS) entry which is preliminary data.</text>
</comment>
<feature type="transmembrane region" description="Helical" evidence="2">
    <location>
        <begin position="217"/>
        <end position="239"/>
    </location>
</feature>
<dbReference type="Proteomes" id="UP001143330">
    <property type="component" value="Unassembled WGS sequence"/>
</dbReference>
<evidence type="ECO:0000313" key="4">
    <source>
        <dbReference type="Proteomes" id="UP001143330"/>
    </source>
</evidence>